<sequence>MHNLRKIMERAWDEEKECFMASLKDEKNETERYLDASVLLLARLKFIDPNDEKFVKTVRVGNIFPKFFENLIRLENRSGVG</sequence>
<keyword evidence="2" id="KW-1185">Reference proteome</keyword>
<dbReference type="SUPFAM" id="SSF48208">
    <property type="entry name" value="Six-hairpin glycosidases"/>
    <property type="match status" value="1"/>
</dbReference>
<dbReference type="EMBL" id="JBDODL010003956">
    <property type="protein sequence ID" value="MES1922882.1"/>
    <property type="molecule type" value="Genomic_DNA"/>
</dbReference>
<proteinExistence type="predicted"/>
<organism evidence="1 2">
    <name type="scientific">Bonamia ostreae</name>
    <dbReference type="NCBI Taxonomy" id="126728"/>
    <lineage>
        <taxon>Eukaryota</taxon>
        <taxon>Sar</taxon>
        <taxon>Rhizaria</taxon>
        <taxon>Endomyxa</taxon>
        <taxon>Ascetosporea</taxon>
        <taxon>Haplosporida</taxon>
        <taxon>Bonamia</taxon>
    </lineage>
</organism>
<reference evidence="1 2" key="1">
    <citation type="journal article" date="2024" name="BMC Biol.">
        <title>Comparative genomics of Ascetosporea gives new insight into the evolutionary basis for animal parasitism in Rhizaria.</title>
        <authorList>
            <person name="Hiltunen Thoren M."/>
            <person name="Onut-Brannstrom I."/>
            <person name="Alfjorden A."/>
            <person name="Peckova H."/>
            <person name="Swords F."/>
            <person name="Hooper C."/>
            <person name="Holzer A.S."/>
            <person name="Bass D."/>
            <person name="Burki F."/>
        </authorList>
    </citation>
    <scope>NUCLEOTIDE SEQUENCE [LARGE SCALE GENOMIC DNA]</scope>
    <source>
        <strain evidence="1">20-A016</strain>
    </source>
</reference>
<evidence type="ECO:0000313" key="2">
    <source>
        <dbReference type="Proteomes" id="UP001439008"/>
    </source>
</evidence>
<protein>
    <submittedName>
        <fullName evidence="1">Uncharacterized protein</fullName>
    </submittedName>
</protein>
<accession>A0ABV2AU29</accession>
<dbReference type="InterPro" id="IPR008928">
    <property type="entry name" value="6-hairpin_glycosidase_sf"/>
</dbReference>
<gene>
    <name evidence="1" type="ORF">MHBO_004410</name>
</gene>
<comment type="caution">
    <text evidence="1">The sequence shown here is derived from an EMBL/GenBank/DDBJ whole genome shotgun (WGS) entry which is preliminary data.</text>
</comment>
<evidence type="ECO:0000313" key="1">
    <source>
        <dbReference type="EMBL" id="MES1922882.1"/>
    </source>
</evidence>
<dbReference type="Proteomes" id="UP001439008">
    <property type="component" value="Unassembled WGS sequence"/>
</dbReference>
<name>A0ABV2AU29_9EUKA</name>